<keyword evidence="3" id="KW-0597">Phosphoprotein</keyword>
<comment type="catalytic activity">
    <reaction evidence="1">
        <text>ATP + protein L-histidine = ADP + protein N-phospho-L-histidine.</text>
        <dbReference type="EC" id="2.7.13.3"/>
    </reaction>
</comment>
<dbReference type="PRINTS" id="PR00344">
    <property type="entry name" value="BCTRLSENSOR"/>
</dbReference>
<dbReference type="GO" id="GO:0016301">
    <property type="term" value="F:kinase activity"/>
    <property type="evidence" value="ECO:0007669"/>
    <property type="project" value="UniProtKB-KW"/>
</dbReference>
<dbReference type="PROSITE" id="PS50109">
    <property type="entry name" value="HIS_KIN"/>
    <property type="match status" value="1"/>
</dbReference>
<dbReference type="SMART" id="SM00387">
    <property type="entry name" value="HATPase_c"/>
    <property type="match status" value="1"/>
</dbReference>
<name>A0ABT9MI98_9DEIO</name>
<dbReference type="InterPro" id="IPR036890">
    <property type="entry name" value="HATPase_C_sf"/>
</dbReference>
<keyword evidence="4" id="KW-0808">Transferase</keyword>
<dbReference type="InterPro" id="IPR003594">
    <property type="entry name" value="HATPase_dom"/>
</dbReference>
<comment type="caution">
    <text evidence="7">The sequence shown here is derived from an EMBL/GenBank/DDBJ whole genome shotgun (WGS) entry which is preliminary data.</text>
</comment>
<dbReference type="InterPro" id="IPR003661">
    <property type="entry name" value="HisK_dim/P_dom"/>
</dbReference>
<dbReference type="EC" id="2.7.13.3" evidence="2"/>
<evidence type="ECO:0000256" key="4">
    <source>
        <dbReference type="ARBA" id="ARBA00022679"/>
    </source>
</evidence>
<dbReference type="Pfam" id="PF02518">
    <property type="entry name" value="HATPase_c"/>
    <property type="match status" value="1"/>
</dbReference>
<dbReference type="SUPFAM" id="SSF55874">
    <property type="entry name" value="ATPase domain of HSP90 chaperone/DNA topoisomerase II/histidine kinase"/>
    <property type="match status" value="1"/>
</dbReference>
<sequence>MPLPLTVLSRRLQDITETLASATTEEAVFDVVLYPAMTALNATAATVLLRSGNDQELHVVASVGYDRGQPSIWQSALTEDDGPAADALRRKEPLFFERDRDLAQAYPNVERRTGAVSPVAATAVLPMFLDDRPLGVLVVDFQEPYTFTDDERWFLNVLAAQCAIAFGRARLLRSLEAQVAARTDSYLKEQDKLQLANDDLEAFSYSVSHDLRAPVRHISAFSQLLRKSSSECLDEPSRRYLQLIEDSATRMNTLIDAMLDLSRTSVLPLRSESVDLGALVNRARRDLELDTEDRTVQWNVGALPVVRGDPETLQQVMTNLLSNAVKYTRNEAVTHVRVWAEDQGEMWLISVQDNGVGFDARYADKLFGVFKRLHRPEDFEGTGVGLANVQRIVRRHGGEVWAQGSVGSGATFQFTLPKTP</sequence>
<gene>
    <name evidence="7" type="ORF">QO006_003780</name>
</gene>
<dbReference type="InterPro" id="IPR036097">
    <property type="entry name" value="HisK_dim/P_sf"/>
</dbReference>
<evidence type="ECO:0000313" key="8">
    <source>
        <dbReference type="Proteomes" id="UP001232163"/>
    </source>
</evidence>
<evidence type="ECO:0000256" key="1">
    <source>
        <dbReference type="ARBA" id="ARBA00000085"/>
    </source>
</evidence>
<evidence type="ECO:0000256" key="2">
    <source>
        <dbReference type="ARBA" id="ARBA00012438"/>
    </source>
</evidence>
<dbReference type="PANTHER" id="PTHR42878:SF15">
    <property type="entry name" value="BACTERIOPHYTOCHROME"/>
    <property type="match status" value="1"/>
</dbReference>
<protein>
    <recommendedName>
        <fullName evidence="2">histidine kinase</fullName>
        <ecNumber evidence="2">2.7.13.3</ecNumber>
    </recommendedName>
</protein>
<dbReference type="Gene3D" id="3.30.450.40">
    <property type="match status" value="1"/>
</dbReference>
<dbReference type="Gene3D" id="3.30.565.10">
    <property type="entry name" value="Histidine kinase-like ATPase, C-terminal domain"/>
    <property type="match status" value="1"/>
</dbReference>
<reference evidence="7 8" key="1">
    <citation type="submission" date="2023-07" db="EMBL/GenBank/DDBJ databases">
        <title>Genomic Encyclopedia of Type Strains, Phase IV (KMG-IV): sequencing the most valuable type-strain genomes for metagenomic binning, comparative biology and taxonomic classification.</title>
        <authorList>
            <person name="Goeker M."/>
        </authorList>
    </citation>
    <scope>NUCLEOTIDE SEQUENCE [LARGE SCALE GENOMIC DNA]</scope>
    <source>
        <strain evidence="7 8">NIO-1023</strain>
    </source>
</reference>
<organism evidence="7 8">
    <name type="scientific">Deinococcus enclensis</name>
    <dbReference type="NCBI Taxonomy" id="1049582"/>
    <lineage>
        <taxon>Bacteria</taxon>
        <taxon>Thermotogati</taxon>
        <taxon>Deinococcota</taxon>
        <taxon>Deinococci</taxon>
        <taxon>Deinococcales</taxon>
        <taxon>Deinococcaceae</taxon>
        <taxon>Deinococcus</taxon>
    </lineage>
</organism>
<evidence type="ECO:0000313" key="7">
    <source>
        <dbReference type="EMBL" id="MDP9766315.1"/>
    </source>
</evidence>
<dbReference type="SUPFAM" id="SSF55781">
    <property type="entry name" value="GAF domain-like"/>
    <property type="match status" value="1"/>
</dbReference>
<keyword evidence="8" id="KW-1185">Reference proteome</keyword>
<dbReference type="Proteomes" id="UP001232163">
    <property type="component" value="Unassembled WGS sequence"/>
</dbReference>
<proteinExistence type="predicted"/>
<dbReference type="InterPro" id="IPR050351">
    <property type="entry name" value="BphY/WalK/GraS-like"/>
</dbReference>
<dbReference type="SMART" id="SM00065">
    <property type="entry name" value="GAF"/>
    <property type="match status" value="1"/>
</dbReference>
<dbReference type="RefSeq" id="WP_307469420.1">
    <property type="nucleotide sequence ID" value="NZ_JAURUR010000023.1"/>
</dbReference>
<accession>A0ABT9MI98</accession>
<dbReference type="Pfam" id="PF13185">
    <property type="entry name" value="GAF_2"/>
    <property type="match status" value="1"/>
</dbReference>
<evidence type="ECO:0000256" key="3">
    <source>
        <dbReference type="ARBA" id="ARBA00022553"/>
    </source>
</evidence>
<dbReference type="EMBL" id="JAURUR010000023">
    <property type="protein sequence ID" value="MDP9766315.1"/>
    <property type="molecule type" value="Genomic_DNA"/>
</dbReference>
<dbReference type="InterPro" id="IPR029016">
    <property type="entry name" value="GAF-like_dom_sf"/>
</dbReference>
<dbReference type="Pfam" id="PF00512">
    <property type="entry name" value="HisKA"/>
    <property type="match status" value="1"/>
</dbReference>
<keyword evidence="5 7" id="KW-0418">Kinase</keyword>
<dbReference type="SUPFAM" id="SSF47384">
    <property type="entry name" value="Homodimeric domain of signal transducing histidine kinase"/>
    <property type="match status" value="1"/>
</dbReference>
<evidence type="ECO:0000256" key="5">
    <source>
        <dbReference type="ARBA" id="ARBA00022777"/>
    </source>
</evidence>
<dbReference type="InterPro" id="IPR005467">
    <property type="entry name" value="His_kinase_dom"/>
</dbReference>
<dbReference type="CDD" id="cd00082">
    <property type="entry name" value="HisKA"/>
    <property type="match status" value="1"/>
</dbReference>
<dbReference type="Gene3D" id="1.10.287.130">
    <property type="match status" value="1"/>
</dbReference>
<dbReference type="PANTHER" id="PTHR42878">
    <property type="entry name" value="TWO-COMPONENT HISTIDINE KINASE"/>
    <property type="match status" value="1"/>
</dbReference>
<evidence type="ECO:0000259" key="6">
    <source>
        <dbReference type="PROSITE" id="PS50109"/>
    </source>
</evidence>
<dbReference type="SMART" id="SM00388">
    <property type="entry name" value="HisKA"/>
    <property type="match status" value="1"/>
</dbReference>
<dbReference type="InterPro" id="IPR004358">
    <property type="entry name" value="Sig_transdc_His_kin-like_C"/>
</dbReference>
<dbReference type="InterPro" id="IPR003018">
    <property type="entry name" value="GAF"/>
</dbReference>
<feature type="domain" description="Histidine kinase" evidence="6">
    <location>
        <begin position="206"/>
        <end position="420"/>
    </location>
</feature>